<dbReference type="GO" id="GO:0005737">
    <property type="term" value="C:cytoplasm"/>
    <property type="evidence" value="ECO:0007669"/>
    <property type="project" value="UniProtKB-SubCell"/>
</dbReference>
<dbReference type="Proteomes" id="UP000757232">
    <property type="component" value="Unassembled WGS sequence"/>
</dbReference>
<organism evidence="7 8">
    <name type="scientific">Sanghuangporus baumii</name>
    <name type="common">Phellinus baumii</name>
    <dbReference type="NCBI Taxonomy" id="108892"/>
    <lineage>
        <taxon>Eukaryota</taxon>
        <taxon>Fungi</taxon>
        <taxon>Dikarya</taxon>
        <taxon>Basidiomycota</taxon>
        <taxon>Agaricomycotina</taxon>
        <taxon>Agaricomycetes</taxon>
        <taxon>Hymenochaetales</taxon>
        <taxon>Hymenochaetaceae</taxon>
        <taxon>Sanghuangporus</taxon>
    </lineage>
</organism>
<comment type="caution">
    <text evidence="7">The sequence shown here is derived from an EMBL/GenBank/DDBJ whole genome shotgun (WGS) entry which is preliminary data.</text>
</comment>
<sequence length="318" mass="35569">MRYLDSRDDILAAFADMRDELDEHNDRRERLIKASRDVTILAKRVIFLLHRLVTEASRTDPDAFSAAAAQGCAKLVEAQLVTEASRTDPDAFSAAAAQGRAKLVEAQSLFRTMREDLQGDRFWRYQQAVSPGLQEYIEALALAHYFETGLGKLIGYSGVQESLCAEDGEKLFPLPMDDYLLGVSDVTGELMRFAITSIGRRGGRGTARAVSDFVRNCKAAYLRSFTLANLHTTNKTDFEGFTPYVRHLGKKQAVTTQSLQKIEDAAYAIVVRTSEYDLPEDLLDDIVERCVSDVRRGSRRPRGGEYDGPGEDMSEEEY</sequence>
<comment type="subcellular location">
    <subcellularLocation>
        <location evidence="2">Cytoplasm</location>
    </subcellularLocation>
    <subcellularLocation>
        <location evidence="1">Nucleus</location>
    </subcellularLocation>
</comment>
<evidence type="ECO:0000313" key="8">
    <source>
        <dbReference type="Proteomes" id="UP000757232"/>
    </source>
</evidence>
<evidence type="ECO:0000256" key="4">
    <source>
        <dbReference type="ARBA" id="ARBA00022490"/>
    </source>
</evidence>
<dbReference type="CDD" id="cd14820">
    <property type="entry name" value="TRAX"/>
    <property type="match status" value="1"/>
</dbReference>
<dbReference type="InterPro" id="IPR016068">
    <property type="entry name" value="Translin_N"/>
</dbReference>
<feature type="compositionally biased region" description="Acidic residues" evidence="6">
    <location>
        <begin position="308"/>
        <end position="318"/>
    </location>
</feature>
<gene>
    <name evidence="7" type="ORF">A7U60_g7861</name>
</gene>
<evidence type="ECO:0000313" key="7">
    <source>
        <dbReference type="EMBL" id="OCB85234.1"/>
    </source>
</evidence>
<dbReference type="InterPro" id="IPR016069">
    <property type="entry name" value="Translin_C"/>
</dbReference>
<dbReference type="OrthoDB" id="31005at2759"/>
<dbReference type="Pfam" id="PF01997">
    <property type="entry name" value="Translin"/>
    <property type="match status" value="1"/>
</dbReference>
<keyword evidence="5" id="KW-0539">Nucleus</keyword>
<dbReference type="GO" id="GO:0043565">
    <property type="term" value="F:sequence-specific DNA binding"/>
    <property type="evidence" value="ECO:0007669"/>
    <property type="project" value="InterPro"/>
</dbReference>
<dbReference type="PANTHER" id="PTHR10741">
    <property type="entry name" value="TRANSLIN AND TRANSLIN ASSOCIATED PROTEIN X"/>
    <property type="match status" value="1"/>
</dbReference>
<evidence type="ECO:0000256" key="2">
    <source>
        <dbReference type="ARBA" id="ARBA00004496"/>
    </source>
</evidence>
<protein>
    <submittedName>
        <fullName evidence="7">Translin</fullName>
    </submittedName>
</protein>
<feature type="region of interest" description="Disordered" evidence="6">
    <location>
        <begin position="296"/>
        <end position="318"/>
    </location>
</feature>
<evidence type="ECO:0000256" key="3">
    <source>
        <dbReference type="ARBA" id="ARBA00005902"/>
    </source>
</evidence>
<dbReference type="SUPFAM" id="SSF74784">
    <property type="entry name" value="Translin"/>
    <property type="match status" value="1"/>
</dbReference>
<evidence type="ECO:0000256" key="1">
    <source>
        <dbReference type="ARBA" id="ARBA00004123"/>
    </source>
</evidence>
<keyword evidence="4" id="KW-0963">Cytoplasm</keyword>
<dbReference type="Gene3D" id="1.20.58.200">
    <property type="entry name" value="Translin, domain 2"/>
    <property type="match status" value="1"/>
</dbReference>
<dbReference type="AlphaFoldDB" id="A0A9Q5N9B1"/>
<dbReference type="GO" id="GO:0005634">
    <property type="term" value="C:nucleus"/>
    <property type="evidence" value="ECO:0007669"/>
    <property type="project" value="UniProtKB-SubCell"/>
</dbReference>
<evidence type="ECO:0000256" key="5">
    <source>
        <dbReference type="ARBA" id="ARBA00023242"/>
    </source>
</evidence>
<accession>A0A9Q5N9B1</accession>
<reference evidence="7" key="1">
    <citation type="submission" date="2016-06" db="EMBL/GenBank/DDBJ databases">
        <title>Draft Genome sequence of the fungus Inonotus baumii.</title>
        <authorList>
            <person name="Zhu H."/>
            <person name="Lin W."/>
        </authorList>
    </citation>
    <scope>NUCLEOTIDE SEQUENCE</scope>
    <source>
        <strain evidence="7">821</strain>
    </source>
</reference>
<name>A0A9Q5N9B1_SANBA</name>
<evidence type="ECO:0000256" key="6">
    <source>
        <dbReference type="SAM" id="MobiDB-lite"/>
    </source>
</evidence>
<keyword evidence="8" id="KW-1185">Reference proteome</keyword>
<proteinExistence type="inferred from homology"/>
<comment type="similarity">
    <text evidence="3">Belongs to the translin family.</text>
</comment>
<dbReference type="EMBL" id="LNZH02000211">
    <property type="protein sequence ID" value="OCB85234.1"/>
    <property type="molecule type" value="Genomic_DNA"/>
</dbReference>
<dbReference type="InterPro" id="IPR002848">
    <property type="entry name" value="Translin_fam"/>
</dbReference>
<dbReference type="InterPro" id="IPR036081">
    <property type="entry name" value="Translin_sf"/>
</dbReference>
<dbReference type="Gene3D" id="1.20.58.190">
    <property type="entry name" value="Translin, domain 1"/>
    <property type="match status" value="1"/>
</dbReference>